<dbReference type="PROSITE" id="PS01023">
    <property type="entry name" value="PTR2_2"/>
    <property type="match status" value="1"/>
</dbReference>
<feature type="region of interest" description="Disordered" evidence="8">
    <location>
        <begin position="1"/>
        <end position="20"/>
    </location>
</feature>
<evidence type="ECO:0000256" key="5">
    <source>
        <dbReference type="ARBA" id="ARBA00022989"/>
    </source>
</evidence>
<reference evidence="10 11" key="1">
    <citation type="submission" date="2019-01" db="EMBL/GenBank/DDBJ databases">
        <title>A draft genome assembly of the solar-powered sea slug Elysia chlorotica.</title>
        <authorList>
            <person name="Cai H."/>
            <person name="Li Q."/>
            <person name="Fang X."/>
            <person name="Li J."/>
            <person name="Curtis N.E."/>
            <person name="Altenburger A."/>
            <person name="Shibata T."/>
            <person name="Feng M."/>
            <person name="Maeda T."/>
            <person name="Schwartz J.A."/>
            <person name="Shigenobu S."/>
            <person name="Lundholm N."/>
            <person name="Nishiyama T."/>
            <person name="Yang H."/>
            <person name="Hasebe M."/>
            <person name="Li S."/>
            <person name="Pierce S.K."/>
            <person name="Wang J."/>
        </authorList>
    </citation>
    <scope>NUCLEOTIDE SEQUENCE [LARGE SCALE GENOMIC DNA]</scope>
    <source>
        <strain evidence="10">EC2010</strain>
        <tissue evidence="10">Whole organism of an adult</tissue>
    </source>
</reference>
<dbReference type="InterPro" id="IPR018456">
    <property type="entry name" value="PTR2_symporter_CS"/>
</dbReference>
<dbReference type="EMBL" id="RQTK01000280">
    <property type="protein sequence ID" value="RUS82580.1"/>
    <property type="molecule type" value="Genomic_DNA"/>
</dbReference>
<feature type="transmembrane region" description="Helical" evidence="9">
    <location>
        <begin position="539"/>
        <end position="558"/>
    </location>
</feature>
<keyword evidence="5 9" id="KW-1133">Transmembrane helix</keyword>
<dbReference type="AlphaFoldDB" id="A0A3S1B8V6"/>
<comment type="subcellular location">
    <subcellularLocation>
        <location evidence="1 7">Membrane</location>
        <topology evidence="1 7">Multi-pass membrane protein</topology>
    </subcellularLocation>
</comment>
<organism evidence="10 11">
    <name type="scientific">Elysia chlorotica</name>
    <name type="common">Eastern emerald elysia</name>
    <name type="synonym">Sea slug</name>
    <dbReference type="NCBI Taxonomy" id="188477"/>
    <lineage>
        <taxon>Eukaryota</taxon>
        <taxon>Metazoa</taxon>
        <taxon>Spiralia</taxon>
        <taxon>Lophotrochozoa</taxon>
        <taxon>Mollusca</taxon>
        <taxon>Gastropoda</taxon>
        <taxon>Heterobranchia</taxon>
        <taxon>Euthyneura</taxon>
        <taxon>Panpulmonata</taxon>
        <taxon>Sacoglossa</taxon>
        <taxon>Placobranchoidea</taxon>
        <taxon>Plakobranchidae</taxon>
        <taxon>Elysia</taxon>
    </lineage>
</organism>
<feature type="compositionally biased region" description="Basic and acidic residues" evidence="8">
    <location>
        <begin position="592"/>
        <end position="602"/>
    </location>
</feature>
<name>A0A3S1B8V6_ELYCH</name>
<dbReference type="GO" id="GO:0006857">
    <property type="term" value="P:oligopeptide transport"/>
    <property type="evidence" value="ECO:0007669"/>
    <property type="project" value="InterPro"/>
</dbReference>
<feature type="transmembrane region" description="Helical" evidence="9">
    <location>
        <begin position="496"/>
        <end position="519"/>
    </location>
</feature>
<keyword evidence="11" id="KW-1185">Reference proteome</keyword>
<dbReference type="GO" id="GO:0016020">
    <property type="term" value="C:membrane"/>
    <property type="evidence" value="ECO:0007669"/>
    <property type="project" value="UniProtKB-SubCell"/>
</dbReference>
<keyword evidence="4" id="KW-0653">Protein transport</keyword>
<comment type="similarity">
    <text evidence="2 7">Belongs to the major facilitator superfamily. Proton-dependent oligopeptide transporter (POT/PTR) (TC 2.A.17) family.</text>
</comment>
<dbReference type="Gene3D" id="1.20.1250.20">
    <property type="entry name" value="MFS general substrate transporter like domains"/>
    <property type="match status" value="1"/>
</dbReference>
<evidence type="ECO:0008006" key="12">
    <source>
        <dbReference type="Google" id="ProtNLM"/>
    </source>
</evidence>
<dbReference type="Proteomes" id="UP000271974">
    <property type="component" value="Unassembled WGS sequence"/>
</dbReference>
<evidence type="ECO:0000256" key="6">
    <source>
        <dbReference type="ARBA" id="ARBA00023136"/>
    </source>
</evidence>
<protein>
    <recommendedName>
        <fullName evidence="12">Major facilitator superfamily (MFS) profile domain-containing protein</fullName>
    </recommendedName>
</protein>
<dbReference type="Pfam" id="PF00854">
    <property type="entry name" value="PTR2"/>
    <property type="match status" value="1"/>
</dbReference>
<sequence length="614" mass="67341">MTEVEPTETDKETDPLIHTPLQNYVGSHSSTQLPPAEARAPPKLETRRGLPVVVLILTTEMCERLAYYSIVAGLVLYCTSNLGIEQAAATTLNQVFAGFVYLVPVAGGLIADSYLGRFRTIYISCIFYVAGEKLRLINAVTGGANDIYCLTVRARPLVENMRNVQEILVRTTINNERRALFLTGLALVGVGTGGIKANVGPFGAEQVESRGKEAVQSFFNWFYWVINLGALIAFTVVAYVQQEVSFAWGFFIPTLSMGLAAIVFVLGQANYQKTKPKGKVKYKKTKPKGKVNYKKTKPKEGSEKKILARSKKSFGGRYDDHLVDGVASVVKVIPFVLLSIMFWAVNAQMSNTFFAQAERMDIRLGSVNIPAAALNAFNTIGIIVLIPLVDKVVYPFFERIGRPLTYLKRIGIGMVFAAAGVTVAGVVEIYRKKELEKEGGAHIQVLAGENFTASSMSVFMQVPQFLLIGTSEIFTSVAALEFAYNQAPVAMQGLLTGLFLASSGAGNWLSTAILSIVEAATKHDPWWSDEINEAKMENLMFLMAGLMLLNTALFSLAARRYTYQDPSLFQAGGSRHRSWRQPQQGLCRGRCVDAGRAGRDPPGRAIRPAGQRLW</sequence>
<keyword evidence="6 9" id="KW-0472">Membrane</keyword>
<evidence type="ECO:0000256" key="7">
    <source>
        <dbReference type="RuleBase" id="RU003755"/>
    </source>
</evidence>
<feature type="transmembrane region" description="Helical" evidence="9">
    <location>
        <begin position="365"/>
        <end position="389"/>
    </location>
</feature>
<feature type="transmembrane region" description="Helical" evidence="9">
    <location>
        <begin position="96"/>
        <end position="115"/>
    </location>
</feature>
<feature type="transmembrane region" description="Helical" evidence="9">
    <location>
        <begin position="246"/>
        <end position="267"/>
    </location>
</feature>
<evidence type="ECO:0000256" key="3">
    <source>
        <dbReference type="ARBA" id="ARBA00022692"/>
    </source>
</evidence>
<feature type="transmembrane region" description="Helical" evidence="9">
    <location>
        <begin position="65"/>
        <end position="84"/>
    </location>
</feature>
<evidence type="ECO:0000313" key="11">
    <source>
        <dbReference type="Proteomes" id="UP000271974"/>
    </source>
</evidence>
<dbReference type="InterPro" id="IPR000109">
    <property type="entry name" value="POT_fam"/>
</dbReference>
<comment type="caution">
    <text evidence="10">The sequence shown here is derived from an EMBL/GenBank/DDBJ whole genome shotgun (WGS) entry which is preliminary data.</text>
</comment>
<evidence type="ECO:0000256" key="2">
    <source>
        <dbReference type="ARBA" id="ARBA00005982"/>
    </source>
</evidence>
<evidence type="ECO:0000256" key="1">
    <source>
        <dbReference type="ARBA" id="ARBA00004141"/>
    </source>
</evidence>
<evidence type="ECO:0000313" key="10">
    <source>
        <dbReference type="EMBL" id="RUS82580.1"/>
    </source>
</evidence>
<proteinExistence type="inferred from homology"/>
<keyword evidence="3 7" id="KW-0812">Transmembrane</keyword>
<dbReference type="InterPro" id="IPR036259">
    <property type="entry name" value="MFS_trans_sf"/>
</dbReference>
<keyword evidence="4" id="KW-0571">Peptide transport</keyword>
<dbReference type="SUPFAM" id="SSF103473">
    <property type="entry name" value="MFS general substrate transporter"/>
    <property type="match status" value="1"/>
</dbReference>
<evidence type="ECO:0000256" key="9">
    <source>
        <dbReference type="SAM" id="Phobius"/>
    </source>
</evidence>
<accession>A0A3S1B8V6</accession>
<evidence type="ECO:0000256" key="8">
    <source>
        <dbReference type="SAM" id="MobiDB-lite"/>
    </source>
</evidence>
<feature type="transmembrane region" description="Helical" evidence="9">
    <location>
        <begin position="218"/>
        <end position="240"/>
    </location>
</feature>
<evidence type="ECO:0000256" key="4">
    <source>
        <dbReference type="ARBA" id="ARBA00022856"/>
    </source>
</evidence>
<gene>
    <name evidence="10" type="ORF">EGW08_009654</name>
</gene>
<feature type="transmembrane region" description="Helical" evidence="9">
    <location>
        <begin position="322"/>
        <end position="345"/>
    </location>
</feature>
<feature type="region of interest" description="Disordered" evidence="8">
    <location>
        <begin position="592"/>
        <end position="614"/>
    </location>
</feature>
<feature type="transmembrane region" description="Helical" evidence="9">
    <location>
        <begin position="410"/>
        <end position="430"/>
    </location>
</feature>
<dbReference type="GO" id="GO:0022857">
    <property type="term" value="F:transmembrane transporter activity"/>
    <property type="evidence" value="ECO:0007669"/>
    <property type="project" value="InterPro"/>
</dbReference>
<dbReference type="OrthoDB" id="8904098at2759"/>
<dbReference type="PANTHER" id="PTHR11654">
    <property type="entry name" value="OLIGOPEPTIDE TRANSPORTER-RELATED"/>
    <property type="match status" value="1"/>
</dbReference>
<keyword evidence="7" id="KW-0813">Transport</keyword>